<organism evidence="2 3">
    <name type="scientific">Penicillium canariense</name>
    <dbReference type="NCBI Taxonomy" id="189055"/>
    <lineage>
        <taxon>Eukaryota</taxon>
        <taxon>Fungi</taxon>
        <taxon>Dikarya</taxon>
        <taxon>Ascomycota</taxon>
        <taxon>Pezizomycotina</taxon>
        <taxon>Eurotiomycetes</taxon>
        <taxon>Eurotiomycetidae</taxon>
        <taxon>Eurotiales</taxon>
        <taxon>Aspergillaceae</taxon>
        <taxon>Penicillium</taxon>
    </lineage>
</organism>
<protein>
    <submittedName>
        <fullName evidence="2">Uncharacterized protein</fullName>
    </submittedName>
</protein>
<reference evidence="2" key="1">
    <citation type="submission" date="2022-11" db="EMBL/GenBank/DDBJ databases">
        <authorList>
            <person name="Petersen C."/>
        </authorList>
    </citation>
    <scope>NUCLEOTIDE SEQUENCE</scope>
    <source>
        <strain evidence="2">IBT 26290</strain>
    </source>
</reference>
<reference evidence="2" key="2">
    <citation type="journal article" date="2023" name="IMA Fungus">
        <title>Comparative genomic study of the Penicillium genus elucidates a diverse pangenome and 15 lateral gene transfer events.</title>
        <authorList>
            <person name="Petersen C."/>
            <person name="Sorensen T."/>
            <person name="Nielsen M.R."/>
            <person name="Sondergaard T.E."/>
            <person name="Sorensen J.L."/>
            <person name="Fitzpatrick D.A."/>
            <person name="Frisvad J.C."/>
            <person name="Nielsen K.L."/>
        </authorList>
    </citation>
    <scope>NUCLEOTIDE SEQUENCE</scope>
    <source>
        <strain evidence="2">IBT 26290</strain>
    </source>
</reference>
<proteinExistence type="predicted"/>
<feature type="compositionally biased region" description="Low complexity" evidence="1">
    <location>
        <begin position="1"/>
        <end position="10"/>
    </location>
</feature>
<dbReference type="GeneID" id="81424732"/>
<evidence type="ECO:0000313" key="2">
    <source>
        <dbReference type="EMBL" id="KAJ5167837.1"/>
    </source>
</evidence>
<evidence type="ECO:0000256" key="1">
    <source>
        <dbReference type="SAM" id="MobiDB-lite"/>
    </source>
</evidence>
<comment type="caution">
    <text evidence="2">The sequence shown here is derived from an EMBL/GenBank/DDBJ whole genome shotgun (WGS) entry which is preliminary data.</text>
</comment>
<name>A0A9W9IAC8_9EURO</name>
<keyword evidence="3" id="KW-1185">Reference proteome</keyword>
<dbReference type="RefSeq" id="XP_056544298.1">
    <property type="nucleotide sequence ID" value="XM_056685556.1"/>
</dbReference>
<dbReference type="Proteomes" id="UP001149163">
    <property type="component" value="Unassembled WGS sequence"/>
</dbReference>
<dbReference type="EMBL" id="JAPQKN010000002">
    <property type="protein sequence ID" value="KAJ5167837.1"/>
    <property type="molecule type" value="Genomic_DNA"/>
</dbReference>
<accession>A0A9W9IAC8</accession>
<gene>
    <name evidence="2" type="ORF">N7482_003431</name>
</gene>
<feature type="region of interest" description="Disordered" evidence="1">
    <location>
        <begin position="1"/>
        <end position="22"/>
    </location>
</feature>
<evidence type="ECO:0000313" key="3">
    <source>
        <dbReference type="Proteomes" id="UP001149163"/>
    </source>
</evidence>
<sequence length="261" mass="27478">MTLSPVGGDLVPPPPNVVPGSSYDGRATADYELHPFAIPPTPTGAPAVSTLPLFLSSHYLFTELPRVPRSGVSRPKGTRALFANLNASAHRAVPASEAGWGLGAQGRTDSKWGGPPGLGPCRPVRPFALGRTGGTGLVHETSMWTIDTPCRGPWTCKSGKVDSMIGPDAFSSVLPHCLSVLSPTALSSADLITQECWTVYGPTTPRPTELTTLAKDPHPTWASKKTALHFDLLCSSIHNSGLLQVLQSFDAFNGMSQTQGS</sequence>
<dbReference type="AlphaFoldDB" id="A0A9W9IAC8"/>